<keyword evidence="2" id="KW-1185">Reference proteome</keyword>
<protein>
    <submittedName>
        <fullName evidence="1">Uncharacterized protein</fullName>
    </submittedName>
</protein>
<sequence>MRWLILALTLAVGFTTFVVVAALRSGPASHSDQWRPHEPETDAERAAARVVLTYMRALIEERPADACRLVAPPLTKTLRCGTRPRIPHRLHVYARGTPSIEHIALEGREGHAWVAGIDPGPLQGVAFARVGDTWRLIADGGGFALQ</sequence>
<reference evidence="1 2" key="1">
    <citation type="submission" date="2018-10" db="EMBL/GenBank/DDBJ databases">
        <title>Genomic Encyclopedia of Archaeal and Bacterial Type Strains, Phase II (KMG-II): from individual species to whole genera.</title>
        <authorList>
            <person name="Goeker M."/>
        </authorList>
    </citation>
    <scope>NUCLEOTIDE SEQUENCE [LARGE SCALE GENOMIC DNA]</scope>
    <source>
        <strain evidence="1 2">DSM 14954</strain>
    </source>
</reference>
<organism evidence="1 2">
    <name type="scientific">Solirubrobacter pauli</name>
    <dbReference type="NCBI Taxonomy" id="166793"/>
    <lineage>
        <taxon>Bacteria</taxon>
        <taxon>Bacillati</taxon>
        <taxon>Actinomycetota</taxon>
        <taxon>Thermoleophilia</taxon>
        <taxon>Solirubrobacterales</taxon>
        <taxon>Solirubrobacteraceae</taxon>
        <taxon>Solirubrobacter</taxon>
    </lineage>
</organism>
<comment type="caution">
    <text evidence="1">The sequence shown here is derived from an EMBL/GenBank/DDBJ whole genome shotgun (WGS) entry which is preliminary data.</text>
</comment>
<dbReference type="EMBL" id="RBIL01000002">
    <property type="protein sequence ID" value="RKQ88332.1"/>
    <property type="molecule type" value="Genomic_DNA"/>
</dbReference>
<evidence type="ECO:0000313" key="2">
    <source>
        <dbReference type="Proteomes" id="UP000278962"/>
    </source>
</evidence>
<name>A0A660L686_9ACTN</name>
<accession>A0A660L686</accession>
<evidence type="ECO:0000313" key="1">
    <source>
        <dbReference type="EMBL" id="RKQ88332.1"/>
    </source>
</evidence>
<dbReference type="Proteomes" id="UP000278962">
    <property type="component" value="Unassembled WGS sequence"/>
</dbReference>
<dbReference type="AlphaFoldDB" id="A0A660L686"/>
<gene>
    <name evidence="1" type="ORF">C8N24_6374</name>
</gene>
<dbReference type="RefSeq" id="WP_121257760.1">
    <property type="nucleotide sequence ID" value="NZ_RBIL01000002.1"/>
</dbReference>
<proteinExistence type="predicted"/>